<dbReference type="EMBL" id="BARW01022107">
    <property type="protein sequence ID" value="GAI95663.1"/>
    <property type="molecule type" value="Genomic_DNA"/>
</dbReference>
<dbReference type="InterPro" id="IPR032465">
    <property type="entry name" value="ACMSD"/>
</dbReference>
<dbReference type="Pfam" id="PF04909">
    <property type="entry name" value="Amidohydro_2"/>
    <property type="match status" value="1"/>
</dbReference>
<dbReference type="GO" id="GO:0016831">
    <property type="term" value="F:carboxy-lyase activity"/>
    <property type="evidence" value="ECO:0007669"/>
    <property type="project" value="InterPro"/>
</dbReference>
<gene>
    <name evidence="3" type="ORF">S12H4_36996</name>
</gene>
<organism evidence="3">
    <name type="scientific">marine sediment metagenome</name>
    <dbReference type="NCBI Taxonomy" id="412755"/>
    <lineage>
        <taxon>unclassified sequences</taxon>
        <taxon>metagenomes</taxon>
        <taxon>ecological metagenomes</taxon>
    </lineage>
</organism>
<feature type="domain" description="Amidohydrolase-related" evidence="2">
    <location>
        <begin position="13"/>
        <end position="254"/>
    </location>
</feature>
<evidence type="ECO:0000256" key="1">
    <source>
        <dbReference type="ARBA" id="ARBA00023239"/>
    </source>
</evidence>
<evidence type="ECO:0000259" key="2">
    <source>
        <dbReference type="Pfam" id="PF04909"/>
    </source>
</evidence>
<dbReference type="PANTHER" id="PTHR21240">
    <property type="entry name" value="2-AMINO-3-CARBOXYLMUCONATE-6-SEMIALDEHYDE DECARBOXYLASE"/>
    <property type="match status" value="1"/>
</dbReference>
<accession>X1SRU5</accession>
<feature type="non-terminal residue" evidence="3">
    <location>
        <position position="1"/>
    </location>
</feature>
<comment type="caution">
    <text evidence="3">The sequence shown here is derived from an EMBL/GenBank/DDBJ whole genome shotgun (WGS) entry which is preliminary data.</text>
</comment>
<feature type="non-terminal residue" evidence="3">
    <location>
        <position position="268"/>
    </location>
</feature>
<evidence type="ECO:0000313" key="3">
    <source>
        <dbReference type="EMBL" id="GAI95663.1"/>
    </source>
</evidence>
<reference evidence="3" key="1">
    <citation type="journal article" date="2014" name="Front. Microbiol.">
        <title>High frequency of phylogenetically diverse reductive dehalogenase-homologous genes in deep subseafloor sedimentary metagenomes.</title>
        <authorList>
            <person name="Kawai M."/>
            <person name="Futagami T."/>
            <person name="Toyoda A."/>
            <person name="Takaki Y."/>
            <person name="Nishi S."/>
            <person name="Hori S."/>
            <person name="Arai W."/>
            <person name="Tsubouchi T."/>
            <person name="Morono Y."/>
            <person name="Uchiyama I."/>
            <person name="Ito T."/>
            <person name="Fujiyama A."/>
            <person name="Inagaki F."/>
            <person name="Takami H."/>
        </authorList>
    </citation>
    <scope>NUCLEOTIDE SEQUENCE</scope>
    <source>
        <strain evidence="3">Expedition CK06-06</strain>
    </source>
</reference>
<dbReference type="AlphaFoldDB" id="X1SRU5"/>
<dbReference type="InterPro" id="IPR006680">
    <property type="entry name" value="Amidohydro-rel"/>
</dbReference>
<dbReference type="SUPFAM" id="SSF51556">
    <property type="entry name" value="Metallo-dependent hydrolases"/>
    <property type="match status" value="1"/>
</dbReference>
<sequence length="268" mass="31510">KFGRMEWTEGGVEYYRQYMPPGLQEQAATPEFIIAQMDHAGVDMAVLQNCKVYGKLNEYFAECVRKYPNRFVGTGEINEFEADKESEILRLRQVVKQLRFNAIFYEATRFLEIGQPTAFNDRRFDSFWREVSNLEIAVLWNFTSSKLYMEQMRAFTAWAERFPGIPSVVTMGLCLRPFKKNGNVKFPKEFMDIFKKPNIFIEITYPIQVGPVGWDYPFPQAQKLIKQQYEEFGGHKLIWGSDMPNVERNCTYKQSLTYLTNYCDFIKP</sequence>
<name>X1SRU5_9ZZZZ</name>
<keyword evidence="1" id="KW-0456">Lyase</keyword>
<proteinExistence type="predicted"/>
<dbReference type="Gene3D" id="3.20.20.140">
    <property type="entry name" value="Metal-dependent hydrolases"/>
    <property type="match status" value="1"/>
</dbReference>
<dbReference type="InterPro" id="IPR032466">
    <property type="entry name" value="Metal_Hydrolase"/>
</dbReference>
<dbReference type="GO" id="GO:0016787">
    <property type="term" value="F:hydrolase activity"/>
    <property type="evidence" value="ECO:0007669"/>
    <property type="project" value="InterPro"/>
</dbReference>
<protein>
    <recommendedName>
        <fullName evidence="2">Amidohydrolase-related domain-containing protein</fullName>
    </recommendedName>
</protein>